<dbReference type="AlphaFoldDB" id="A0A6J5U123"/>
<reference evidence="1 2" key="1">
    <citation type="submission" date="2020-05" db="EMBL/GenBank/DDBJ databases">
        <authorList>
            <person name="Campoy J."/>
            <person name="Schneeberger K."/>
            <person name="Spophaly S."/>
        </authorList>
    </citation>
    <scope>NUCLEOTIDE SEQUENCE [LARGE SCALE GENOMIC DNA]</scope>
    <source>
        <strain evidence="1">PruArmRojPasFocal</strain>
    </source>
</reference>
<evidence type="ECO:0000313" key="1">
    <source>
        <dbReference type="EMBL" id="CAB4269843.1"/>
    </source>
</evidence>
<proteinExistence type="predicted"/>
<accession>A0A6J5U123</accession>
<sequence length="66" mass="7127">MGCSPRCLDEIDGPTNFAGVIISVQQSRICTDVLQTSVFPFPAGRVYNIDSNEPTSISNLLPTKVL</sequence>
<gene>
    <name evidence="1" type="ORF">CURHAP_LOCUS15654</name>
</gene>
<name>A0A6J5U123_PRUAR</name>
<evidence type="ECO:0000313" key="2">
    <source>
        <dbReference type="Proteomes" id="UP000507222"/>
    </source>
</evidence>
<organism evidence="1 2">
    <name type="scientific">Prunus armeniaca</name>
    <name type="common">Apricot</name>
    <name type="synonym">Armeniaca vulgaris</name>
    <dbReference type="NCBI Taxonomy" id="36596"/>
    <lineage>
        <taxon>Eukaryota</taxon>
        <taxon>Viridiplantae</taxon>
        <taxon>Streptophyta</taxon>
        <taxon>Embryophyta</taxon>
        <taxon>Tracheophyta</taxon>
        <taxon>Spermatophyta</taxon>
        <taxon>Magnoliopsida</taxon>
        <taxon>eudicotyledons</taxon>
        <taxon>Gunneridae</taxon>
        <taxon>Pentapetalae</taxon>
        <taxon>rosids</taxon>
        <taxon>fabids</taxon>
        <taxon>Rosales</taxon>
        <taxon>Rosaceae</taxon>
        <taxon>Amygdaloideae</taxon>
        <taxon>Amygdaleae</taxon>
        <taxon>Prunus</taxon>
    </lineage>
</organism>
<dbReference type="EMBL" id="CAEKDK010000002">
    <property type="protein sequence ID" value="CAB4269843.1"/>
    <property type="molecule type" value="Genomic_DNA"/>
</dbReference>
<dbReference type="Proteomes" id="UP000507222">
    <property type="component" value="Unassembled WGS sequence"/>
</dbReference>
<protein>
    <submittedName>
        <fullName evidence="1">Uncharacterized protein</fullName>
    </submittedName>
</protein>